<dbReference type="Proteomes" id="UP001487740">
    <property type="component" value="Unassembled WGS sequence"/>
</dbReference>
<organism evidence="2 3">
    <name type="scientific">Scylla paramamosain</name>
    <name type="common">Mud crab</name>
    <dbReference type="NCBI Taxonomy" id="85552"/>
    <lineage>
        <taxon>Eukaryota</taxon>
        <taxon>Metazoa</taxon>
        <taxon>Ecdysozoa</taxon>
        <taxon>Arthropoda</taxon>
        <taxon>Crustacea</taxon>
        <taxon>Multicrustacea</taxon>
        <taxon>Malacostraca</taxon>
        <taxon>Eumalacostraca</taxon>
        <taxon>Eucarida</taxon>
        <taxon>Decapoda</taxon>
        <taxon>Pleocyemata</taxon>
        <taxon>Brachyura</taxon>
        <taxon>Eubrachyura</taxon>
        <taxon>Portunoidea</taxon>
        <taxon>Portunidae</taxon>
        <taxon>Portuninae</taxon>
        <taxon>Scylla</taxon>
    </lineage>
</organism>
<accession>A0AAW0T197</accession>
<protein>
    <submittedName>
        <fullName evidence="2">Uncharacterized protein</fullName>
    </submittedName>
</protein>
<keyword evidence="3" id="KW-1185">Reference proteome</keyword>
<evidence type="ECO:0000313" key="2">
    <source>
        <dbReference type="EMBL" id="KAK8380781.1"/>
    </source>
</evidence>
<feature type="region of interest" description="Disordered" evidence="1">
    <location>
        <begin position="1"/>
        <end position="57"/>
    </location>
</feature>
<reference evidence="2 3" key="1">
    <citation type="submission" date="2023-03" db="EMBL/GenBank/DDBJ databases">
        <title>High-quality genome of Scylla paramamosain provides insights in environmental adaptation.</title>
        <authorList>
            <person name="Zhang L."/>
        </authorList>
    </citation>
    <scope>NUCLEOTIDE SEQUENCE [LARGE SCALE GENOMIC DNA]</scope>
    <source>
        <strain evidence="2">LZ_2023a</strain>
        <tissue evidence="2">Muscle</tissue>
    </source>
</reference>
<feature type="compositionally biased region" description="Gly residues" evidence="1">
    <location>
        <begin position="11"/>
        <end position="26"/>
    </location>
</feature>
<evidence type="ECO:0000256" key="1">
    <source>
        <dbReference type="SAM" id="MobiDB-lite"/>
    </source>
</evidence>
<gene>
    <name evidence="2" type="ORF">O3P69_008014</name>
</gene>
<dbReference type="EMBL" id="JARAKH010000041">
    <property type="protein sequence ID" value="KAK8380781.1"/>
    <property type="molecule type" value="Genomic_DNA"/>
</dbReference>
<proteinExistence type="predicted"/>
<name>A0AAW0T197_SCYPA</name>
<feature type="compositionally biased region" description="Low complexity" evidence="1">
    <location>
        <begin position="27"/>
        <end position="57"/>
    </location>
</feature>
<comment type="caution">
    <text evidence="2">The sequence shown here is derived from an EMBL/GenBank/DDBJ whole genome shotgun (WGS) entry which is preliminary data.</text>
</comment>
<evidence type="ECO:0000313" key="3">
    <source>
        <dbReference type="Proteomes" id="UP001487740"/>
    </source>
</evidence>
<dbReference type="AlphaFoldDB" id="A0AAW0T197"/>
<sequence length="133" mass="14464">MNGWQEMRVRGTGGGGSSSAGGGGGAYTTHPTPRPILPTIHTHPTPRTHSSSASHSHPPMTMLTWHKHNIPPHSDTAVVCQKDFMYVLTKSITLLCLTANCRRESLGKFMVSFFLDVRVLGGSRYFTGESEVL</sequence>